<reference evidence="2" key="1">
    <citation type="submission" date="2016-03" db="EMBL/GenBank/DDBJ databases">
        <title>Draft genome sequence of Rosellinia necatrix.</title>
        <authorList>
            <person name="Kanematsu S."/>
        </authorList>
    </citation>
    <scope>NUCLEOTIDE SEQUENCE [LARGE SCALE GENOMIC DNA]</scope>
    <source>
        <strain evidence="2">W97</strain>
    </source>
</reference>
<keyword evidence="3" id="KW-1185">Reference proteome</keyword>
<dbReference type="Proteomes" id="UP000054516">
    <property type="component" value="Unassembled WGS sequence"/>
</dbReference>
<sequence length="116" mass="13266">MCTCNAFTYRSCRYWHARFEPVDVCLAARLGLREKCQERIVNGRPDRPRAFPVIDDICDVCFPGQARAEQEEKERAEAEKKEKEAREVDNTPAFAHPALELFPSASDFEMPEGGSR</sequence>
<gene>
    <name evidence="2" type="ORF">SAMD00023353_0500810</name>
</gene>
<name>A0A1S8A5M2_ROSNE</name>
<protein>
    <submittedName>
        <fullName evidence="2">Uncharacterized protein</fullName>
    </submittedName>
</protein>
<evidence type="ECO:0000256" key="1">
    <source>
        <dbReference type="SAM" id="MobiDB-lite"/>
    </source>
</evidence>
<accession>A0A1S8A5M2</accession>
<dbReference type="OrthoDB" id="4770445at2759"/>
<evidence type="ECO:0000313" key="3">
    <source>
        <dbReference type="Proteomes" id="UP000054516"/>
    </source>
</evidence>
<evidence type="ECO:0000313" key="2">
    <source>
        <dbReference type="EMBL" id="GAW25353.1"/>
    </source>
</evidence>
<feature type="compositionally biased region" description="Basic and acidic residues" evidence="1">
    <location>
        <begin position="69"/>
        <end position="89"/>
    </location>
</feature>
<proteinExistence type="predicted"/>
<organism evidence="2">
    <name type="scientific">Rosellinia necatrix</name>
    <name type="common">White root-rot fungus</name>
    <dbReference type="NCBI Taxonomy" id="77044"/>
    <lineage>
        <taxon>Eukaryota</taxon>
        <taxon>Fungi</taxon>
        <taxon>Dikarya</taxon>
        <taxon>Ascomycota</taxon>
        <taxon>Pezizomycotina</taxon>
        <taxon>Sordariomycetes</taxon>
        <taxon>Xylariomycetidae</taxon>
        <taxon>Xylariales</taxon>
        <taxon>Xylariaceae</taxon>
        <taxon>Rosellinia</taxon>
    </lineage>
</organism>
<dbReference type="AlphaFoldDB" id="A0A1S8A5M2"/>
<feature type="region of interest" description="Disordered" evidence="1">
    <location>
        <begin position="69"/>
        <end position="93"/>
    </location>
</feature>
<dbReference type="EMBL" id="DF977450">
    <property type="protein sequence ID" value="GAW25353.1"/>
    <property type="molecule type" value="Genomic_DNA"/>
</dbReference>